<gene>
    <name evidence="1" type="ORF">CAP_7670</name>
</gene>
<dbReference type="STRING" id="1192034.CAP_7670"/>
<proteinExistence type="predicted"/>
<protein>
    <submittedName>
        <fullName evidence="1">Uncharacterized protein</fullName>
    </submittedName>
</protein>
<comment type="caution">
    <text evidence="1">The sequence shown here is derived from an EMBL/GenBank/DDBJ whole genome shotgun (WGS) entry which is preliminary data.</text>
</comment>
<dbReference type="Proteomes" id="UP000019678">
    <property type="component" value="Unassembled WGS sequence"/>
</dbReference>
<evidence type="ECO:0000313" key="1">
    <source>
        <dbReference type="EMBL" id="EYF01902.1"/>
    </source>
</evidence>
<name>A0A017SYP1_9BACT</name>
<dbReference type="AlphaFoldDB" id="A0A017SYP1"/>
<reference evidence="1 2" key="1">
    <citation type="submission" date="2013-05" db="EMBL/GenBank/DDBJ databases">
        <title>Genome assembly of Chondromyces apiculatus DSM 436.</title>
        <authorList>
            <person name="Sharma G."/>
            <person name="Khatri I."/>
            <person name="Kaur C."/>
            <person name="Mayilraj S."/>
            <person name="Subramanian S."/>
        </authorList>
    </citation>
    <scope>NUCLEOTIDE SEQUENCE [LARGE SCALE GENOMIC DNA]</scope>
    <source>
        <strain evidence="1 2">DSM 436</strain>
    </source>
</reference>
<evidence type="ECO:0000313" key="2">
    <source>
        <dbReference type="Proteomes" id="UP000019678"/>
    </source>
</evidence>
<sequence length="152" mass="15766">MSVSRTYISASPWLIGFLGGVLILFSNLFASLGAGCGEEPSLEGAAAPGLGFGLDGKGALLLAEPTPEDPCQCMCNGLDPLSPAYACVPEWYSTGRTCDGACENPRRDTFVCGPPPGGRSAPWAPPNCTILGTNADGSRRYCCRCELGEEVA</sequence>
<dbReference type="EMBL" id="ASRX01000069">
    <property type="protein sequence ID" value="EYF01902.1"/>
    <property type="molecule type" value="Genomic_DNA"/>
</dbReference>
<accession>A0A017SYP1</accession>
<organism evidence="1 2">
    <name type="scientific">Chondromyces apiculatus DSM 436</name>
    <dbReference type="NCBI Taxonomy" id="1192034"/>
    <lineage>
        <taxon>Bacteria</taxon>
        <taxon>Pseudomonadati</taxon>
        <taxon>Myxococcota</taxon>
        <taxon>Polyangia</taxon>
        <taxon>Polyangiales</taxon>
        <taxon>Polyangiaceae</taxon>
        <taxon>Chondromyces</taxon>
    </lineage>
</organism>
<keyword evidence="2" id="KW-1185">Reference proteome</keyword>
<dbReference type="RefSeq" id="WP_044248492.1">
    <property type="nucleotide sequence ID" value="NZ_ASRX01000069.1"/>
</dbReference>